<gene>
    <name evidence="3" type="ORF">J121_429</name>
</gene>
<reference evidence="3" key="1">
    <citation type="submission" date="2015-02" db="EMBL/GenBank/DDBJ databases">
        <authorList>
            <person name="Chooi Y.-H."/>
        </authorList>
    </citation>
    <scope>NUCLEOTIDE SEQUENCE [LARGE SCALE GENOMIC DNA]</scope>
    <source>
        <strain evidence="3">LAMA 915</strain>
    </source>
</reference>
<comment type="caution">
    <text evidence="3">The sequence shown here is derived from an EMBL/GenBank/DDBJ whole genome shotgun (WGS) entry which is preliminary data.</text>
</comment>
<dbReference type="Gene3D" id="1.10.443.10">
    <property type="entry name" value="Intergrase catalytic core"/>
    <property type="match status" value="1"/>
</dbReference>
<keyword evidence="1" id="KW-0233">DNA recombination</keyword>
<organism evidence="3 4">
    <name type="scientific">Qipengyuania citrea LAMA 915</name>
    <dbReference type="NCBI Taxonomy" id="1306953"/>
    <lineage>
        <taxon>Bacteria</taxon>
        <taxon>Pseudomonadati</taxon>
        <taxon>Pseudomonadota</taxon>
        <taxon>Alphaproteobacteria</taxon>
        <taxon>Sphingomonadales</taxon>
        <taxon>Erythrobacteraceae</taxon>
        <taxon>Qipengyuania</taxon>
    </lineage>
</organism>
<dbReference type="InterPro" id="IPR002104">
    <property type="entry name" value="Integrase_catalytic"/>
</dbReference>
<dbReference type="SUPFAM" id="SSF56349">
    <property type="entry name" value="DNA breaking-rejoining enzymes"/>
    <property type="match status" value="1"/>
</dbReference>
<evidence type="ECO:0000259" key="2">
    <source>
        <dbReference type="PROSITE" id="PS51898"/>
    </source>
</evidence>
<evidence type="ECO:0000313" key="3">
    <source>
        <dbReference type="EMBL" id="KNH02645.1"/>
    </source>
</evidence>
<dbReference type="STRING" id="1306953.J121_429"/>
<dbReference type="InterPro" id="IPR011010">
    <property type="entry name" value="DNA_brk_join_enz"/>
</dbReference>
<dbReference type="Pfam" id="PF00589">
    <property type="entry name" value="Phage_integrase"/>
    <property type="match status" value="1"/>
</dbReference>
<dbReference type="PATRIC" id="fig|1306953.7.peg.434"/>
<proteinExistence type="predicted"/>
<dbReference type="GO" id="GO:0006310">
    <property type="term" value="P:DNA recombination"/>
    <property type="evidence" value="ECO:0007669"/>
    <property type="project" value="UniProtKB-KW"/>
</dbReference>
<dbReference type="Proteomes" id="UP000037446">
    <property type="component" value="Unassembled WGS sequence"/>
</dbReference>
<dbReference type="GO" id="GO:0003677">
    <property type="term" value="F:DNA binding"/>
    <property type="evidence" value="ECO:0007669"/>
    <property type="project" value="InterPro"/>
</dbReference>
<dbReference type="InterPro" id="IPR013762">
    <property type="entry name" value="Integrase-like_cat_sf"/>
</dbReference>
<name>A0A0L1KEZ7_9SPHN</name>
<evidence type="ECO:0000256" key="1">
    <source>
        <dbReference type="ARBA" id="ARBA00023172"/>
    </source>
</evidence>
<evidence type="ECO:0000313" key="4">
    <source>
        <dbReference type="Proteomes" id="UP000037446"/>
    </source>
</evidence>
<dbReference type="GO" id="GO:0015074">
    <property type="term" value="P:DNA integration"/>
    <property type="evidence" value="ECO:0007669"/>
    <property type="project" value="InterPro"/>
</dbReference>
<protein>
    <submittedName>
        <fullName evidence="3">Integrase</fullName>
    </submittedName>
</protein>
<dbReference type="AlphaFoldDB" id="A0A0L1KEZ7"/>
<sequence>MDRIDRKGRRYGERPATAVSVAWLDGIFGDMASTPGAANNLRKFLAGLMDEAVRAGWRADNPVRFTQKYDSGKGFHDWTDAEIEKFRDKHALGTMARLTLELALNTAARRCNVNKIERDHIVDGRIIVAHAKGNNVTSVPMLLTTRAAIEALPAAPIRFLVTTQFGKPFSDAGLGNRMRKWCDAADLPHCSLHGLRKAMSRQLAEAGATDAEGMAVTGHRKASTFAYYRQNANQPALADRALSNLEARRLVQPSKNGGKPSV</sequence>
<accession>A0A0L1KEZ7</accession>
<dbReference type="EMBL" id="JYNE01000022">
    <property type="protein sequence ID" value="KNH02645.1"/>
    <property type="molecule type" value="Genomic_DNA"/>
</dbReference>
<feature type="domain" description="Tyr recombinase" evidence="2">
    <location>
        <begin position="73"/>
        <end position="242"/>
    </location>
</feature>
<dbReference type="PROSITE" id="PS51898">
    <property type="entry name" value="TYR_RECOMBINASE"/>
    <property type="match status" value="1"/>
</dbReference>